<feature type="region of interest" description="Disordered" evidence="1">
    <location>
        <begin position="42"/>
        <end position="92"/>
    </location>
</feature>
<evidence type="ECO:0000256" key="1">
    <source>
        <dbReference type="SAM" id="MobiDB-lite"/>
    </source>
</evidence>
<name>A0A915DRR3_9BILA</name>
<proteinExistence type="predicted"/>
<dbReference type="AlphaFoldDB" id="A0A915DRR3"/>
<reference evidence="3" key="1">
    <citation type="submission" date="2022-11" db="UniProtKB">
        <authorList>
            <consortium name="WormBaseParasite"/>
        </authorList>
    </citation>
    <scope>IDENTIFICATION</scope>
</reference>
<dbReference type="Proteomes" id="UP000887574">
    <property type="component" value="Unplaced"/>
</dbReference>
<evidence type="ECO:0000313" key="3">
    <source>
        <dbReference type="WBParaSite" id="jg22966.2"/>
    </source>
</evidence>
<evidence type="ECO:0000313" key="2">
    <source>
        <dbReference type="Proteomes" id="UP000887574"/>
    </source>
</evidence>
<organism evidence="2 3">
    <name type="scientific">Ditylenchus dipsaci</name>
    <dbReference type="NCBI Taxonomy" id="166011"/>
    <lineage>
        <taxon>Eukaryota</taxon>
        <taxon>Metazoa</taxon>
        <taxon>Ecdysozoa</taxon>
        <taxon>Nematoda</taxon>
        <taxon>Chromadorea</taxon>
        <taxon>Rhabditida</taxon>
        <taxon>Tylenchina</taxon>
        <taxon>Tylenchomorpha</taxon>
        <taxon>Sphaerularioidea</taxon>
        <taxon>Anguinidae</taxon>
        <taxon>Anguininae</taxon>
        <taxon>Ditylenchus</taxon>
    </lineage>
</organism>
<keyword evidence="2" id="KW-1185">Reference proteome</keyword>
<feature type="compositionally biased region" description="Polar residues" evidence="1">
    <location>
        <begin position="62"/>
        <end position="92"/>
    </location>
</feature>
<dbReference type="WBParaSite" id="jg22966.2">
    <property type="protein sequence ID" value="jg22966.2"/>
    <property type="gene ID" value="jg22966"/>
</dbReference>
<protein>
    <submittedName>
        <fullName evidence="3">Uncharacterized protein</fullName>
    </submittedName>
</protein>
<accession>A0A915DRR3</accession>
<sequence length="310" mass="33899">MIIMAANPVIHTYMDNADGASLSSSRRNSLDEFKRLEKEVQQEELSSEEVDYNSSSSVVSGPPNTGVNMNNGPKHTFSTANTSVHNSPQQSLLTKKLARNLQLDHLGEDVEVAKQTEEAVGSMQDLKLVDGSANEPEKSATDDANLGNPRIVEDSVSTTHLNTTLIPTTEVSQHFESTTPELSILDQTYSSLKKRKQNRSVARTANLQLPTVNQSKTKSASLTPESNKNCKCESIKKDPKLKTKVCSILPVEVQQMASGSPPNIQWTPSIVSGNLVEYHCQLSGLPLAIRVFCGYPLAIRGTPTGKWIYF</sequence>